<dbReference type="AlphaFoldDB" id="F4WBX8"/>
<gene>
    <name evidence="1" type="ORF">G5I_03049</name>
</gene>
<accession>F4WBX8</accession>
<dbReference type="EMBL" id="GL888066">
    <property type="protein sequence ID" value="EGI68406.1"/>
    <property type="molecule type" value="Genomic_DNA"/>
</dbReference>
<sequence length="60" mass="6616">MGVRKGKEQIPDNETGEQVCQLHFFLLNPIATSMNVGTTSCVDEASAGSRNHRPSRRTRS</sequence>
<name>F4WBX8_ACREC</name>
<dbReference type="Proteomes" id="UP000007755">
    <property type="component" value="Unassembled WGS sequence"/>
</dbReference>
<protein>
    <submittedName>
        <fullName evidence="1">Uncharacterized protein</fullName>
    </submittedName>
</protein>
<organism evidence="2">
    <name type="scientific">Acromyrmex echinatior</name>
    <name type="common">Panamanian leafcutter ant</name>
    <name type="synonym">Acromyrmex octospinosus echinatior</name>
    <dbReference type="NCBI Taxonomy" id="103372"/>
    <lineage>
        <taxon>Eukaryota</taxon>
        <taxon>Metazoa</taxon>
        <taxon>Ecdysozoa</taxon>
        <taxon>Arthropoda</taxon>
        <taxon>Hexapoda</taxon>
        <taxon>Insecta</taxon>
        <taxon>Pterygota</taxon>
        <taxon>Neoptera</taxon>
        <taxon>Endopterygota</taxon>
        <taxon>Hymenoptera</taxon>
        <taxon>Apocrita</taxon>
        <taxon>Aculeata</taxon>
        <taxon>Formicoidea</taxon>
        <taxon>Formicidae</taxon>
        <taxon>Myrmicinae</taxon>
        <taxon>Acromyrmex</taxon>
    </lineage>
</organism>
<reference evidence="1" key="1">
    <citation type="submission" date="2011-02" db="EMBL/GenBank/DDBJ databases">
        <title>The genome of the leaf-cutting ant Acromyrmex echinatior suggests key adaptations to social evolution and fungus farming.</title>
        <authorList>
            <person name="Nygaard S."/>
            <person name="Zhang G."/>
        </authorList>
    </citation>
    <scope>NUCLEOTIDE SEQUENCE</scope>
</reference>
<proteinExistence type="predicted"/>
<evidence type="ECO:0000313" key="2">
    <source>
        <dbReference type="Proteomes" id="UP000007755"/>
    </source>
</evidence>
<dbReference type="InParanoid" id="F4WBX8"/>
<evidence type="ECO:0000313" key="1">
    <source>
        <dbReference type="EMBL" id="EGI68406.1"/>
    </source>
</evidence>
<keyword evidence="2" id="KW-1185">Reference proteome</keyword>